<dbReference type="Gene3D" id="1.20.81.30">
    <property type="entry name" value="Type II secretion system (T2SS), domain F"/>
    <property type="match status" value="2"/>
</dbReference>
<keyword evidence="5 7" id="KW-1133">Transmembrane helix</keyword>
<evidence type="ECO:0000256" key="5">
    <source>
        <dbReference type="ARBA" id="ARBA00022989"/>
    </source>
</evidence>
<keyword evidence="6 7" id="KW-0472">Membrane</keyword>
<reference evidence="9 10" key="1">
    <citation type="submission" date="2019-08" db="EMBL/GenBank/DDBJ databases">
        <authorList>
            <person name="Liang Q."/>
        </authorList>
    </citation>
    <scope>NUCLEOTIDE SEQUENCE [LARGE SCALE GENOMIC DNA]</scope>
    <source>
        <strain evidence="9 10">V1718</strain>
    </source>
</reference>
<feature type="domain" description="Type II secretion system protein GspF" evidence="8">
    <location>
        <begin position="232"/>
        <end position="342"/>
    </location>
</feature>
<evidence type="ECO:0000256" key="6">
    <source>
        <dbReference type="ARBA" id="ARBA00023136"/>
    </source>
</evidence>
<proteinExistence type="inferred from homology"/>
<dbReference type="OrthoDB" id="211600at2"/>
<dbReference type="EMBL" id="CP042467">
    <property type="protein sequence ID" value="QED29397.1"/>
    <property type="molecule type" value="Genomic_DNA"/>
</dbReference>
<accession>A0A5B8XW13</accession>
<evidence type="ECO:0000256" key="3">
    <source>
        <dbReference type="ARBA" id="ARBA00022475"/>
    </source>
</evidence>
<keyword evidence="10" id="KW-1185">Reference proteome</keyword>
<name>A0A5B8XW13_9DELT</name>
<dbReference type="InterPro" id="IPR018076">
    <property type="entry name" value="T2SS_GspF_dom"/>
</dbReference>
<organism evidence="9 10">
    <name type="scientific">Microvenator marinus</name>
    <dbReference type="NCBI Taxonomy" id="2600177"/>
    <lineage>
        <taxon>Bacteria</taxon>
        <taxon>Deltaproteobacteria</taxon>
        <taxon>Bradymonadales</taxon>
        <taxon>Microvenatoraceae</taxon>
        <taxon>Microvenator</taxon>
    </lineage>
</organism>
<dbReference type="RefSeq" id="WP_146962630.1">
    <property type="nucleotide sequence ID" value="NZ_CP042467.1"/>
</dbReference>
<gene>
    <name evidence="9" type="ORF">FRD01_19595</name>
</gene>
<dbReference type="KEGG" id="bbae:FRD01_19595"/>
<dbReference type="InterPro" id="IPR042094">
    <property type="entry name" value="T2SS_GspF_sf"/>
</dbReference>
<dbReference type="PANTHER" id="PTHR30012">
    <property type="entry name" value="GENERAL SECRETION PATHWAY PROTEIN"/>
    <property type="match status" value="1"/>
</dbReference>
<sequence>MNAEYYDDISAQPIERPAVVRELSTYMTDADSEKVCRLFADGLKSGVGYAKIFDFMERQKIDTKMTNRLRVALLEYGDKLGEAFARFGILDAPSRKLILVSEEQGELPETFKTLARAYADRLKRKKRVLFGMIEPVIVFCLGVFVLTNLVSNIYEMALGDFWQSLKHVVVRSTLQSTIFVILMGGLAYVWMNLPTESSFREAVGRIYFRIPLISKARRLSATASLAQFFRQSVRSGMDVFQSVELAAEASNSPWYMESVDKVHAALEAGYPLDMAFRQFKGLPEEFADYVGIGEETGRLDENLQFLYERYDELARDWFERSLEFTVVVMRILLIVVVIIFAIFQGLHDFAATSDLSNMIKSGVR</sequence>
<feature type="domain" description="Type II secretion system protein GspF" evidence="8">
    <location>
        <begin position="36"/>
        <end position="148"/>
    </location>
</feature>
<keyword evidence="4 7" id="KW-0812">Transmembrane</keyword>
<dbReference type="InterPro" id="IPR003004">
    <property type="entry name" value="GspF/PilC"/>
</dbReference>
<evidence type="ECO:0000256" key="2">
    <source>
        <dbReference type="ARBA" id="ARBA00005745"/>
    </source>
</evidence>
<evidence type="ECO:0000259" key="8">
    <source>
        <dbReference type="Pfam" id="PF00482"/>
    </source>
</evidence>
<protein>
    <recommendedName>
        <fullName evidence="8">Type II secretion system protein GspF domain-containing protein</fullName>
    </recommendedName>
</protein>
<feature type="transmembrane region" description="Helical" evidence="7">
    <location>
        <begin position="128"/>
        <end position="154"/>
    </location>
</feature>
<feature type="transmembrane region" description="Helical" evidence="7">
    <location>
        <begin position="324"/>
        <end position="346"/>
    </location>
</feature>
<evidence type="ECO:0000313" key="9">
    <source>
        <dbReference type="EMBL" id="QED29397.1"/>
    </source>
</evidence>
<dbReference type="AlphaFoldDB" id="A0A5B8XW13"/>
<evidence type="ECO:0000313" key="10">
    <source>
        <dbReference type="Proteomes" id="UP000321595"/>
    </source>
</evidence>
<evidence type="ECO:0000256" key="1">
    <source>
        <dbReference type="ARBA" id="ARBA00004651"/>
    </source>
</evidence>
<evidence type="ECO:0000256" key="7">
    <source>
        <dbReference type="SAM" id="Phobius"/>
    </source>
</evidence>
<dbReference type="GO" id="GO:0005886">
    <property type="term" value="C:plasma membrane"/>
    <property type="evidence" value="ECO:0007669"/>
    <property type="project" value="UniProtKB-SubCell"/>
</dbReference>
<keyword evidence="3" id="KW-1003">Cell membrane</keyword>
<dbReference type="Proteomes" id="UP000321595">
    <property type="component" value="Chromosome"/>
</dbReference>
<dbReference type="PANTHER" id="PTHR30012:SF0">
    <property type="entry name" value="TYPE II SECRETION SYSTEM PROTEIN F-RELATED"/>
    <property type="match status" value="1"/>
</dbReference>
<feature type="transmembrane region" description="Helical" evidence="7">
    <location>
        <begin position="174"/>
        <end position="191"/>
    </location>
</feature>
<comment type="similarity">
    <text evidence="2">Belongs to the GSP F family.</text>
</comment>
<dbReference type="Pfam" id="PF00482">
    <property type="entry name" value="T2SSF"/>
    <property type="match status" value="2"/>
</dbReference>
<comment type="subcellular location">
    <subcellularLocation>
        <location evidence="1">Cell membrane</location>
        <topology evidence="1">Multi-pass membrane protein</topology>
    </subcellularLocation>
</comment>
<evidence type="ECO:0000256" key="4">
    <source>
        <dbReference type="ARBA" id="ARBA00022692"/>
    </source>
</evidence>